<keyword evidence="2" id="KW-1185">Reference proteome</keyword>
<sequence>MPVPVRITAAPALAAGTHRTDVDIILEVVDKTTAPTITAKFGSQTITNNQLVKFNLNTVNTVAFTITDTDAGATVYVASATIPTAYGATLTPLGPQASPL</sequence>
<dbReference type="Proteomes" id="UP000650467">
    <property type="component" value="Unassembled WGS sequence"/>
</dbReference>
<gene>
    <name evidence="1" type="ORF">HXX76_009020</name>
</gene>
<name>A0A835SY28_CHLIN</name>
<reference evidence="1" key="1">
    <citation type="journal article" date="2020" name="bioRxiv">
        <title>Comparative genomics of Chlamydomonas.</title>
        <authorList>
            <person name="Craig R.J."/>
            <person name="Hasan A.R."/>
            <person name="Ness R.W."/>
            <person name="Keightley P.D."/>
        </authorList>
    </citation>
    <scope>NUCLEOTIDE SEQUENCE</scope>
    <source>
        <strain evidence="1">SAG 7.73</strain>
    </source>
</reference>
<organism evidence="1 2">
    <name type="scientific">Chlamydomonas incerta</name>
    <dbReference type="NCBI Taxonomy" id="51695"/>
    <lineage>
        <taxon>Eukaryota</taxon>
        <taxon>Viridiplantae</taxon>
        <taxon>Chlorophyta</taxon>
        <taxon>core chlorophytes</taxon>
        <taxon>Chlorophyceae</taxon>
        <taxon>CS clade</taxon>
        <taxon>Chlamydomonadales</taxon>
        <taxon>Chlamydomonadaceae</taxon>
        <taxon>Chlamydomonas</taxon>
    </lineage>
</organism>
<dbReference type="AlphaFoldDB" id="A0A835SY28"/>
<dbReference type="EMBL" id="JAEHOC010000022">
    <property type="protein sequence ID" value="KAG2432093.1"/>
    <property type="molecule type" value="Genomic_DNA"/>
</dbReference>
<accession>A0A835SY28</accession>
<comment type="caution">
    <text evidence="1">The sequence shown here is derived from an EMBL/GenBank/DDBJ whole genome shotgun (WGS) entry which is preliminary data.</text>
</comment>
<evidence type="ECO:0000313" key="2">
    <source>
        <dbReference type="Proteomes" id="UP000650467"/>
    </source>
</evidence>
<dbReference type="OrthoDB" id="6515930at2759"/>
<protein>
    <submittedName>
        <fullName evidence="1">Uncharacterized protein</fullName>
    </submittedName>
</protein>
<proteinExistence type="predicted"/>
<evidence type="ECO:0000313" key="1">
    <source>
        <dbReference type="EMBL" id="KAG2432093.1"/>
    </source>
</evidence>